<evidence type="ECO:0000313" key="3">
    <source>
        <dbReference type="Proteomes" id="UP001333710"/>
    </source>
</evidence>
<keyword evidence="1" id="KW-1133">Transmembrane helix</keyword>
<organism evidence="2 3">
    <name type="scientific">Planctobacterium marinum</name>
    <dbReference type="NCBI Taxonomy" id="1631968"/>
    <lineage>
        <taxon>Bacteria</taxon>
        <taxon>Pseudomonadati</taxon>
        <taxon>Pseudomonadota</taxon>
        <taxon>Gammaproteobacteria</taxon>
        <taxon>Alteromonadales</taxon>
        <taxon>Alteromonadaceae</taxon>
        <taxon>Planctobacterium</taxon>
    </lineage>
</organism>
<evidence type="ECO:0000256" key="1">
    <source>
        <dbReference type="SAM" id="Phobius"/>
    </source>
</evidence>
<proteinExistence type="predicted"/>
<dbReference type="EMBL" id="AP027272">
    <property type="protein sequence ID" value="BDX04512.1"/>
    <property type="molecule type" value="Genomic_DNA"/>
</dbReference>
<feature type="transmembrane region" description="Helical" evidence="1">
    <location>
        <begin position="204"/>
        <end position="225"/>
    </location>
</feature>
<keyword evidence="1" id="KW-0812">Transmembrane</keyword>
<gene>
    <name evidence="2" type="ORF">MACH26_00330</name>
</gene>
<evidence type="ECO:0000313" key="2">
    <source>
        <dbReference type="EMBL" id="BDX04512.1"/>
    </source>
</evidence>
<dbReference type="RefSeq" id="WP_338290287.1">
    <property type="nucleotide sequence ID" value="NZ_AP027272.1"/>
</dbReference>
<dbReference type="AlphaFoldDB" id="A0AA48HL81"/>
<keyword evidence="1" id="KW-0472">Membrane</keyword>
<sequence length="233" mass="27541">MTPEPHYASYNLAELLEVQENIDKERFPNRAAKVDDEIQKRLAAGEKPDYEASSHQHDEERDSVEFLLDFQGEEQQPLRKFFLASIAIIHIIIGGLIYDRLNLPEYQSLPQYLINVEKTQCLKMGSRDHRYYDFVVLSWGYKFYAIDVNQNLCTKLYRNIEKETDLKIWHQDGVIFHMMAGDKVLLSQQYLRNNYRSNQVEHLLSWYMIPLLFWVLMFKSVVNAIRPGTFIAE</sequence>
<protein>
    <submittedName>
        <fullName evidence="2">Uncharacterized protein</fullName>
    </submittedName>
</protein>
<dbReference type="Proteomes" id="UP001333710">
    <property type="component" value="Chromosome"/>
</dbReference>
<dbReference type="KEGG" id="pmaw:MACH26_00330"/>
<reference evidence="2" key="1">
    <citation type="submission" date="2023-01" db="EMBL/GenBank/DDBJ databases">
        <title>Complete genome sequence of Planctobacterium marinum strain Dej080120_11.</title>
        <authorList>
            <person name="Ueki S."/>
            <person name="Maruyama F."/>
        </authorList>
    </citation>
    <scope>NUCLEOTIDE SEQUENCE</scope>
    <source>
        <strain evidence="2">Dej080120_11</strain>
    </source>
</reference>
<name>A0AA48HL81_9ALTE</name>
<keyword evidence="3" id="KW-1185">Reference proteome</keyword>
<accession>A0AA48HL81</accession>
<feature type="transmembrane region" description="Helical" evidence="1">
    <location>
        <begin position="81"/>
        <end position="98"/>
    </location>
</feature>